<dbReference type="PANTHER" id="PTHR21567">
    <property type="entry name" value="CLASP"/>
    <property type="match status" value="1"/>
</dbReference>
<accession>A0A835GJ74</accession>
<organism evidence="8 9">
    <name type="scientific">Spodoptera exigua</name>
    <name type="common">Beet armyworm</name>
    <name type="synonym">Noctua fulgens</name>
    <dbReference type="NCBI Taxonomy" id="7107"/>
    <lineage>
        <taxon>Eukaryota</taxon>
        <taxon>Metazoa</taxon>
        <taxon>Ecdysozoa</taxon>
        <taxon>Arthropoda</taxon>
        <taxon>Hexapoda</taxon>
        <taxon>Insecta</taxon>
        <taxon>Pterygota</taxon>
        <taxon>Neoptera</taxon>
        <taxon>Endopterygota</taxon>
        <taxon>Lepidoptera</taxon>
        <taxon>Glossata</taxon>
        <taxon>Ditrysia</taxon>
        <taxon>Noctuoidea</taxon>
        <taxon>Noctuidae</taxon>
        <taxon>Amphipyrinae</taxon>
        <taxon>Spodoptera</taxon>
    </lineage>
</organism>
<keyword evidence="9" id="KW-1185">Reference proteome</keyword>
<dbReference type="InterPro" id="IPR021133">
    <property type="entry name" value="HEAT_type_2"/>
</dbReference>
<dbReference type="SMART" id="SM01349">
    <property type="entry name" value="TOG"/>
    <property type="match status" value="2"/>
</dbReference>
<keyword evidence="4" id="KW-0206">Cytoskeleton</keyword>
<evidence type="ECO:0000256" key="5">
    <source>
        <dbReference type="PROSITE-ProRule" id="PRU00103"/>
    </source>
</evidence>
<feature type="domain" description="TOG" evidence="7">
    <location>
        <begin position="5"/>
        <end position="235"/>
    </location>
</feature>
<gene>
    <name evidence="8" type="ORF">HW555_006121</name>
</gene>
<evidence type="ECO:0000313" key="9">
    <source>
        <dbReference type="Proteomes" id="UP000648187"/>
    </source>
</evidence>
<feature type="region of interest" description="Disordered" evidence="6">
    <location>
        <begin position="1091"/>
        <end position="1111"/>
    </location>
</feature>
<dbReference type="Proteomes" id="UP000648187">
    <property type="component" value="Unassembled WGS sequence"/>
</dbReference>
<protein>
    <recommendedName>
        <fullName evidence="7">TOG domain-containing protein</fullName>
    </recommendedName>
</protein>
<evidence type="ECO:0000256" key="1">
    <source>
        <dbReference type="ARBA" id="ARBA00004245"/>
    </source>
</evidence>
<dbReference type="GO" id="GO:0005881">
    <property type="term" value="C:cytoplasmic microtubule"/>
    <property type="evidence" value="ECO:0007669"/>
    <property type="project" value="TreeGrafter"/>
</dbReference>
<dbReference type="InterPro" id="IPR034085">
    <property type="entry name" value="TOG"/>
</dbReference>
<feature type="region of interest" description="Disordered" evidence="6">
    <location>
        <begin position="247"/>
        <end position="308"/>
    </location>
</feature>
<feature type="compositionally biased region" description="Polar residues" evidence="6">
    <location>
        <begin position="1099"/>
        <end position="1110"/>
    </location>
</feature>
<comment type="subcellular location">
    <subcellularLocation>
        <location evidence="1">Cytoplasm</location>
        <location evidence="1">Cytoskeleton</location>
    </subcellularLocation>
</comment>
<sequence>MMMAHYPQPANLEAALPLLNRPDLRLRQQLGDQLTALVRKEPEISHDLAAQLLDSMVAWLNGGNFKVAQNALEVLTALAERMGPEFSHYVPTVLPHIIDRLADTKEAVRHTARTCVSALGTSRAANARGLLARLTPALSHKAPHAREETLRCIQTLLENHGATELQLRAAVPNLAALVGDPSAAVRDAAMQLLVDVYRHVGERLRQDLKKKELLPAQKFALLEQKFDEAREAGLLLPTATAGADEPDFISRTVKRTMTIPTSARSRDGDSSGASTPACEAPKRTVPGLYSLPSASRKPPPAKVTSTASVSSSAHSAGLSESGAGAVSSEAFEAAFLSSAPAAVYGPRGLDDLCRHAAALLGDRAADWEKRVDALKKIRSLLTANAHQQYPTEFAAHLKDLSVPFLVVIKDLRSQVVREACITIAHMAKVLRNKIDQFSLYILQELINLIQNAAKVVSSAGTVCVRYIVTYVHSPRLLPVIVTNLTTNKSKEIRSTLSEVLVLMLEKWPASTIEKQQAAVRDAIRRACVDADTERAVGPAARSVSALDAAAAQRARARALYSSMGRHKVPPTASLPRAKRSPVAASGVPPSPERSVGRSRSRPGVSQSQPTSRSSSPSSRSSGPLSLASARRRPSGIPRSLAGSRETSPTRSGRSSSVSPEDSSACEGGRGRDDDSEASSVCSERSLDSYRRHDSVSWSGSASRLGWECGSPPPPPPPDDIIALCACTHWTERKDGLTHLANYLNSGRLLTDDQLRRLTELLNKMFVDAHTKVFSLLLDAVCELLLVHWQQLKDWLYQLMFRLLMKLGTDILGSVQSKIMKTLDVIHECFPAELQLHNIFRFLADGATAPTPKTKAAALRFLADLAHDYCTPNSLALALHGGSAGVAGRALVKVAAQAGDPRAADVRAAARRALASLYDCNPGPFTALMSELPPETQASVNGVLQQHVRRTSSIVWLMNEFVGSSDTLNRAASADSSEEANSTKESSPVPAHHRLDFHTHGEFNSSQLGRDKIRPYETDENGYVITKSGLREPEVLEALCKLDVGAAPPEHWERLLLATHELLKYGDCRKPAEYFKNIVRVALAALSIDENSGDKENTEHASNAQQTSGWGTANERAAAEAVKVLIWLCRRPETRPQWQDYFDLILLKLIHAYESLNKEVMRAVEAGMPHIANALPAQQVLALLKPVIRTRGYPTSLCALKLAAEVAKARPNELTDDTVQHLMEGVGQLADHQNSAVRKAAVFCMVAFTFALGEERMQPHLKHLSVSKYRLLQVRSNYNRNIQ</sequence>
<dbReference type="InterPro" id="IPR016024">
    <property type="entry name" value="ARM-type_fold"/>
</dbReference>
<evidence type="ECO:0000256" key="3">
    <source>
        <dbReference type="ARBA" id="ARBA00022737"/>
    </source>
</evidence>
<dbReference type="PROSITE" id="PS50077">
    <property type="entry name" value="HEAT_REPEAT"/>
    <property type="match status" value="1"/>
</dbReference>
<dbReference type="GO" id="GO:1902903">
    <property type="term" value="P:regulation of supramolecular fiber organization"/>
    <property type="evidence" value="ECO:0007669"/>
    <property type="project" value="UniProtKB-ARBA"/>
</dbReference>
<name>A0A835GJ74_SPOEX</name>
<keyword evidence="2" id="KW-0963">Cytoplasm</keyword>
<feature type="compositionally biased region" description="Low complexity" evidence="6">
    <location>
        <begin position="601"/>
        <end position="628"/>
    </location>
</feature>
<evidence type="ECO:0000313" key="8">
    <source>
        <dbReference type="EMBL" id="KAF9416546.1"/>
    </source>
</evidence>
<proteinExistence type="predicted"/>
<evidence type="ECO:0000256" key="6">
    <source>
        <dbReference type="SAM" id="MobiDB-lite"/>
    </source>
</evidence>
<dbReference type="EMBL" id="JACKWZ010000088">
    <property type="protein sequence ID" value="KAF9416546.1"/>
    <property type="molecule type" value="Genomic_DNA"/>
</dbReference>
<feature type="domain" description="TOG" evidence="7">
    <location>
        <begin position="713"/>
        <end position="953"/>
    </location>
</feature>
<dbReference type="SUPFAM" id="SSF48371">
    <property type="entry name" value="ARM repeat"/>
    <property type="match status" value="2"/>
</dbReference>
<evidence type="ECO:0000256" key="2">
    <source>
        <dbReference type="ARBA" id="ARBA00022490"/>
    </source>
</evidence>
<keyword evidence="3" id="KW-0677">Repeat</keyword>
<evidence type="ECO:0000259" key="7">
    <source>
        <dbReference type="SMART" id="SM01349"/>
    </source>
</evidence>
<feature type="compositionally biased region" description="Low complexity" evidence="6">
    <location>
        <begin position="642"/>
        <end position="662"/>
    </location>
</feature>
<reference evidence="8" key="1">
    <citation type="submission" date="2020-08" db="EMBL/GenBank/DDBJ databases">
        <title>Spodoptera exigua strain:BAW_Kor-Di-RS1 Genome sequencing and assembly.</title>
        <authorList>
            <person name="Kim J."/>
            <person name="Nam H.Y."/>
            <person name="Kwon M."/>
            <person name="Choi J.H."/>
            <person name="Cho S.R."/>
            <person name="Kim G.-H."/>
        </authorList>
    </citation>
    <scope>NUCLEOTIDE SEQUENCE</scope>
    <source>
        <strain evidence="8">BAW_Kor-Di-RS1</strain>
        <tissue evidence="8">Whole-body</tissue>
    </source>
</reference>
<feature type="region of interest" description="Disordered" evidence="6">
    <location>
        <begin position="561"/>
        <end position="684"/>
    </location>
</feature>
<dbReference type="GO" id="GO:0031110">
    <property type="term" value="P:regulation of microtubule polymerization or depolymerization"/>
    <property type="evidence" value="ECO:0007669"/>
    <property type="project" value="UniProtKB-ARBA"/>
</dbReference>
<dbReference type="GO" id="GO:0008017">
    <property type="term" value="F:microtubule binding"/>
    <property type="evidence" value="ECO:0007669"/>
    <property type="project" value="TreeGrafter"/>
</dbReference>
<dbReference type="InterPro" id="IPR024395">
    <property type="entry name" value="CLASP_N_dom"/>
</dbReference>
<dbReference type="Pfam" id="PF12348">
    <property type="entry name" value="CLASP_N"/>
    <property type="match status" value="2"/>
</dbReference>
<feature type="region of interest" description="Disordered" evidence="6">
    <location>
        <begin position="968"/>
        <end position="992"/>
    </location>
</feature>
<dbReference type="Gene3D" id="1.25.10.10">
    <property type="entry name" value="Leucine-rich Repeat Variant"/>
    <property type="match status" value="4"/>
</dbReference>
<dbReference type="InterPro" id="IPR011989">
    <property type="entry name" value="ARM-like"/>
</dbReference>
<feature type="repeat" description="HEAT" evidence="5">
    <location>
        <begin position="170"/>
        <end position="208"/>
    </location>
</feature>
<comment type="caution">
    <text evidence="8">The sequence shown here is derived from an EMBL/GenBank/DDBJ whole genome shotgun (WGS) entry which is preliminary data.</text>
</comment>
<dbReference type="PANTHER" id="PTHR21567:SF9">
    <property type="entry name" value="CLIP-ASSOCIATING PROTEIN"/>
    <property type="match status" value="1"/>
</dbReference>
<evidence type="ECO:0000256" key="4">
    <source>
        <dbReference type="ARBA" id="ARBA00023212"/>
    </source>
</evidence>
<dbReference type="GO" id="GO:0000226">
    <property type="term" value="P:microtubule cytoskeleton organization"/>
    <property type="evidence" value="ECO:0007669"/>
    <property type="project" value="UniProtKB-ARBA"/>
</dbReference>